<sequence>MSFDSYKAVTSVGQRQSSFAARTITMPSKYDAHVNQEKTHRNSPMRCQGHVADDTGPINTKRDFSYRVIMNNQREHNLMNKPTKPTQYYGERPDSWSSLWQKGGKEKSVDDEINRSK</sequence>
<comment type="caution">
    <text evidence="2">The sequence shown here is derived from an EMBL/GenBank/DDBJ whole genome shotgun (WGS) entry which is preliminary data.</text>
</comment>
<gene>
    <name evidence="2" type="ORF">DPMN_135635</name>
</gene>
<name>A0A9D4G2B2_DREPO</name>
<dbReference type="Proteomes" id="UP000828390">
    <property type="component" value="Unassembled WGS sequence"/>
</dbReference>
<feature type="region of interest" description="Disordered" evidence="1">
    <location>
        <begin position="35"/>
        <end position="59"/>
    </location>
</feature>
<dbReference type="AlphaFoldDB" id="A0A9D4G2B2"/>
<evidence type="ECO:0000313" key="3">
    <source>
        <dbReference type="Proteomes" id="UP000828390"/>
    </source>
</evidence>
<reference evidence="2" key="2">
    <citation type="submission" date="2020-11" db="EMBL/GenBank/DDBJ databases">
        <authorList>
            <person name="McCartney M.A."/>
            <person name="Auch B."/>
            <person name="Kono T."/>
            <person name="Mallez S."/>
            <person name="Becker A."/>
            <person name="Gohl D.M."/>
            <person name="Silverstein K.A.T."/>
            <person name="Koren S."/>
            <person name="Bechman K.B."/>
            <person name="Herman A."/>
            <person name="Abrahante J.E."/>
            <person name="Garbe J."/>
        </authorList>
    </citation>
    <scope>NUCLEOTIDE SEQUENCE</scope>
    <source>
        <strain evidence="2">Duluth1</strain>
        <tissue evidence="2">Whole animal</tissue>
    </source>
</reference>
<keyword evidence="3" id="KW-1185">Reference proteome</keyword>
<accession>A0A9D4G2B2</accession>
<evidence type="ECO:0000256" key="1">
    <source>
        <dbReference type="SAM" id="MobiDB-lite"/>
    </source>
</evidence>
<proteinExistence type="predicted"/>
<protein>
    <submittedName>
        <fullName evidence="2">Uncharacterized protein</fullName>
    </submittedName>
</protein>
<evidence type="ECO:0000313" key="2">
    <source>
        <dbReference type="EMBL" id="KAH3807300.1"/>
    </source>
</evidence>
<feature type="region of interest" description="Disordered" evidence="1">
    <location>
        <begin position="75"/>
        <end position="117"/>
    </location>
</feature>
<organism evidence="2 3">
    <name type="scientific">Dreissena polymorpha</name>
    <name type="common">Zebra mussel</name>
    <name type="synonym">Mytilus polymorpha</name>
    <dbReference type="NCBI Taxonomy" id="45954"/>
    <lineage>
        <taxon>Eukaryota</taxon>
        <taxon>Metazoa</taxon>
        <taxon>Spiralia</taxon>
        <taxon>Lophotrochozoa</taxon>
        <taxon>Mollusca</taxon>
        <taxon>Bivalvia</taxon>
        <taxon>Autobranchia</taxon>
        <taxon>Heteroconchia</taxon>
        <taxon>Euheterodonta</taxon>
        <taxon>Imparidentia</taxon>
        <taxon>Neoheterodontei</taxon>
        <taxon>Myida</taxon>
        <taxon>Dreissenoidea</taxon>
        <taxon>Dreissenidae</taxon>
        <taxon>Dreissena</taxon>
    </lineage>
</organism>
<feature type="compositionally biased region" description="Basic and acidic residues" evidence="1">
    <location>
        <begin position="103"/>
        <end position="117"/>
    </location>
</feature>
<dbReference type="EMBL" id="JAIWYP010000006">
    <property type="protein sequence ID" value="KAH3807300.1"/>
    <property type="molecule type" value="Genomic_DNA"/>
</dbReference>
<reference evidence="2" key="1">
    <citation type="journal article" date="2019" name="bioRxiv">
        <title>The Genome of the Zebra Mussel, Dreissena polymorpha: A Resource for Invasive Species Research.</title>
        <authorList>
            <person name="McCartney M.A."/>
            <person name="Auch B."/>
            <person name="Kono T."/>
            <person name="Mallez S."/>
            <person name="Zhang Y."/>
            <person name="Obille A."/>
            <person name="Becker A."/>
            <person name="Abrahante J.E."/>
            <person name="Garbe J."/>
            <person name="Badalamenti J.P."/>
            <person name="Herman A."/>
            <person name="Mangelson H."/>
            <person name="Liachko I."/>
            <person name="Sullivan S."/>
            <person name="Sone E.D."/>
            <person name="Koren S."/>
            <person name="Silverstein K.A.T."/>
            <person name="Beckman K.B."/>
            <person name="Gohl D.M."/>
        </authorList>
    </citation>
    <scope>NUCLEOTIDE SEQUENCE</scope>
    <source>
        <strain evidence="2">Duluth1</strain>
        <tissue evidence="2">Whole animal</tissue>
    </source>
</reference>